<dbReference type="Gene3D" id="2.40.128.110">
    <property type="entry name" value="Lipid/polyisoprenoid-binding, YceI-like"/>
    <property type="match status" value="1"/>
</dbReference>
<dbReference type="PANTHER" id="PTHR34406">
    <property type="entry name" value="PROTEIN YCEI"/>
    <property type="match status" value="1"/>
</dbReference>
<sequence length="170" mass="18900">MATQWNLDPTHSEITFKVRHMMISNVKGNFTDFDVQLEAEDDSFANTRTKAIIQTNSISTYNTDRDNHLKSADFFNVEIHPVITFDSSALSNEVTGNLTINGITKPITLDVDFNGIKADPYGNTRAGFSFEGKINRKEFGLTWNAALEAGGVMVSDDVKLAGELQFVKQM</sequence>
<gene>
    <name evidence="2" type="ORF">SAMN05443633_103416</name>
</gene>
<evidence type="ECO:0000313" key="2">
    <source>
        <dbReference type="EMBL" id="SHF26890.1"/>
    </source>
</evidence>
<dbReference type="Pfam" id="PF04264">
    <property type="entry name" value="YceI"/>
    <property type="match status" value="1"/>
</dbReference>
<evidence type="ECO:0000259" key="1">
    <source>
        <dbReference type="SMART" id="SM00867"/>
    </source>
</evidence>
<dbReference type="SUPFAM" id="SSF101874">
    <property type="entry name" value="YceI-like"/>
    <property type="match status" value="1"/>
</dbReference>
<dbReference type="Proteomes" id="UP000184518">
    <property type="component" value="Unassembled WGS sequence"/>
</dbReference>
<dbReference type="STRING" id="1416778.SAMN05443633_103416"/>
<dbReference type="OrthoDB" id="9811006at2"/>
<proteinExistence type="predicted"/>
<accession>A0A1M5A9A0</accession>
<name>A0A1M5A9A0_9FLAO</name>
<dbReference type="RefSeq" id="WP_072955589.1">
    <property type="nucleotide sequence ID" value="NZ_FQUT01000003.1"/>
</dbReference>
<dbReference type="SMART" id="SM00867">
    <property type="entry name" value="YceI"/>
    <property type="match status" value="1"/>
</dbReference>
<feature type="domain" description="Lipid/polyisoprenoid-binding YceI-like" evidence="1">
    <location>
        <begin position="4"/>
        <end position="167"/>
    </location>
</feature>
<dbReference type="PANTHER" id="PTHR34406:SF1">
    <property type="entry name" value="PROTEIN YCEI"/>
    <property type="match status" value="1"/>
</dbReference>
<dbReference type="EMBL" id="FQUT01000003">
    <property type="protein sequence ID" value="SHF26890.1"/>
    <property type="molecule type" value="Genomic_DNA"/>
</dbReference>
<dbReference type="InterPro" id="IPR036761">
    <property type="entry name" value="TTHA0802/YceI-like_sf"/>
</dbReference>
<keyword evidence="3" id="KW-1185">Reference proteome</keyword>
<organism evidence="2 3">
    <name type="scientific">Chryseobacterium arachidis</name>
    <dbReference type="NCBI Taxonomy" id="1416778"/>
    <lineage>
        <taxon>Bacteria</taxon>
        <taxon>Pseudomonadati</taxon>
        <taxon>Bacteroidota</taxon>
        <taxon>Flavobacteriia</taxon>
        <taxon>Flavobacteriales</taxon>
        <taxon>Weeksellaceae</taxon>
        <taxon>Chryseobacterium group</taxon>
        <taxon>Chryseobacterium</taxon>
    </lineage>
</organism>
<dbReference type="AlphaFoldDB" id="A0A1M5A9A0"/>
<dbReference type="InterPro" id="IPR007372">
    <property type="entry name" value="Lipid/polyisoprenoid-bd_YceI"/>
</dbReference>
<evidence type="ECO:0000313" key="3">
    <source>
        <dbReference type="Proteomes" id="UP000184518"/>
    </source>
</evidence>
<reference evidence="3" key="1">
    <citation type="submission" date="2016-11" db="EMBL/GenBank/DDBJ databases">
        <authorList>
            <person name="Varghese N."/>
            <person name="Submissions S."/>
        </authorList>
    </citation>
    <scope>NUCLEOTIDE SEQUENCE [LARGE SCALE GENOMIC DNA]</scope>
    <source>
        <strain evidence="3">DSM 27619</strain>
    </source>
</reference>
<protein>
    <submittedName>
        <fullName evidence="2">Polyisoprenoid-binding protein YceI</fullName>
    </submittedName>
</protein>